<accession>A0A8T1I3W8</accession>
<proteinExistence type="predicted"/>
<dbReference type="Proteomes" id="UP000760860">
    <property type="component" value="Unassembled WGS sequence"/>
</dbReference>
<organism evidence="1 2">
    <name type="scientific">Phytophthora cactorum</name>
    <dbReference type="NCBI Taxonomy" id="29920"/>
    <lineage>
        <taxon>Eukaryota</taxon>
        <taxon>Sar</taxon>
        <taxon>Stramenopiles</taxon>
        <taxon>Oomycota</taxon>
        <taxon>Peronosporomycetes</taxon>
        <taxon>Peronosporales</taxon>
        <taxon>Peronosporaceae</taxon>
        <taxon>Phytophthora</taxon>
    </lineage>
</organism>
<comment type="caution">
    <text evidence="1">The sequence shown here is derived from an EMBL/GenBank/DDBJ whole genome shotgun (WGS) entry which is preliminary data.</text>
</comment>
<sequence length="80" mass="9264">MARIHVPVAKLFVVSQCRDYCQLHGFAVCQHQDVLRRRRSLHVLLCRHRRRVSTMRQPASLEWTSTVHSESTPPTSSQAL</sequence>
<evidence type="ECO:0000313" key="1">
    <source>
        <dbReference type="EMBL" id="KAG3217922.1"/>
    </source>
</evidence>
<reference evidence="1" key="1">
    <citation type="submission" date="2018-05" db="EMBL/GenBank/DDBJ databases">
        <title>Effector identification in a new, highly contiguous assembly of the strawberry crown rot pathogen Phytophthora cactorum.</title>
        <authorList>
            <person name="Armitage A.D."/>
            <person name="Nellist C.F."/>
            <person name="Bates H."/>
            <person name="Vickerstaff R.J."/>
            <person name="Harrison R.J."/>
        </authorList>
    </citation>
    <scope>NUCLEOTIDE SEQUENCE</scope>
    <source>
        <strain evidence="1">P421</strain>
    </source>
</reference>
<gene>
    <name evidence="1" type="ORF">PC129_g11271</name>
</gene>
<dbReference type="EMBL" id="RCMV01000392">
    <property type="protein sequence ID" value="KAG3217922.1"/>
    <property type="molecule type" value="Genomic_DNA"/>
</dbReference>
<name>A0A8T1I3W8_9STRA</name>
<evidence type="ECO:0000313" key="2">
    <source>
        <dbReference type="Proteomes" id="UP000760860"/>
    </source>
</evidence>
<protein>
    <submittedName>
        <fullName evidence="1">Uncharacterized protein</fullName>
    </submittedName>
</protein>
<dbReference type="AlphaFoldDB" id="A0A8T1I3W8"/>